<reference evidence="1" key="1">
    <citation type="submission" date="2020-07" db="EMBL/GenBank/DDBJ databases">
        <title>Huge and variable diversity of episymbiotic CPR bacteria and DPANN archaea in groundwater ecosystems.</title>
        <authorList>
            <person name="He C.Y."/>
            <person name="Keren R."/>
            <person name="Whittaker M."/>
            <person name="Farag I.F."/>
            <person name="Doudna J."/>
            <person name="Cate J.H.D."/>
            <person name="Banfield J.F."/>
        </authorList>
    </citation>
    <scope>NUCLEOTIDE SEQUENCE</scope>
    <source>
        <strain evidence="1">NC_groundwater_1664_Pr3_B-0.1um_52_9</strain>
    </source>
</reference>
<dbReference type="EMBL" id="JACRDE010000417">
    <property type="protein sequence ID" value="MBI5250991.1"/>
    <property type="molecule type" value="Genomic_DNA"/>
</dbReference>
<accession>A0A9D6V6Q5</accession>
<sequence>CIPAGESHDLVISPGTLAVVRRGLELGGEAARRLRLSKTGLGELRKILSVFVRYTRGGELNSLTFLEEMGL</sequence>
<name>A0A9D6V6Q5_9BACT</name>
<feature type="non-terminal residue" evidence="1">
    <location>
        <position position="1"/>
    </location>
</feature>
<protein>
    <submittedName>
        <fullName evidence="1">Uncharacterized protein</fullName>
    </submittedName>
</protein>
<evidence type="ECO:0000313" key="1">
    <source>
        <dbReference type="EMBL" id="MBI5250991.1"/>
    </source>
</evidence>
<organism evidence="1 2">
    <name type="scientific">Desulfomonile tiedjei</name>
    <dbReference type="NCBI Taxonomy" id="2358"/>
    <lineage>
        <taxon>Bacteria</taxon>
        <taxon>Pseudomonadati</taxon>
        <taxon>Thermodesulfobacteriota</taxon>
        <taxon>Desulfomonilia</taxon>
        <taxon>Desulfomonilales</taxon>
        <taxon>Desulfomonilaceae</taxon>
        <taxon>Desulfomonile</taxon>
    </lineage>
</organism>
<dbReference type="AlphaFoldDB" id="A0A9D6V6Q5"/>
<comment type="caution">
    <text evidence="1">The sequence shown here is derived from an EMBL/GenBank/DDBJ whole genome shotgun (WGS) entry which is preliminary data.</text>
</comment>
<dbReference type="Proteomes" id="UP000807825">
    <property type="component" value="Unassembled WGS sequence"/>
</dbReference>
<gene>
    <name evidence="1" type="ORF">HY912_15995</name>
</gene>
<proteinExistence type="predicted"/>
<evidence type="ECO:0000313" key="2">
    <source>
        <dbReference type="Proteomes" id="UP000807825"/>
    </source>
</evidence>